<dbReference type="Proteomes" id="UP000002630">
    <property type="component" value="Linkage Group LG19"/>
</dbReference>
<gene>
    <name evidence="6" type="primary">TIM23</name>
    <name evidence="6" type="ORF">Esi_0047_0026</name>
</gene>
<keyword evidence="7" id="KW-1185">Reference proteome</keyword>
<dbReference type="OMA" id="HWGEKLT"/>
<dbReference type="PANTHER" id="PTHR15371:SF0">
    <property type="entry name" value="SD19278P"/>
    <property type="match status" value="1"/>
</dbReference>
<dbReference type="InParanoid" id="D7G276"/>
<dbReference type="STRING" id="2880.D7G276"/>
<comment type="subcellular location">
    <subcellularLocation>
        <location evidence="1">Membrane</location>
        <topology evidence="1">Multi-pass membrane protein</topology>
    </subcellularLocation>
</comment>
<evidence type="ECO:0000256" key="2">
    <source>
        <dbReference type="ARBA" id="ARBA00022692"/>
    </source>
</evidence>
<evidence type="ECO:0000313" key="6">
    <source>
        <dbReference type="EMBL" id="CBJ48753.1"/>
    </source>
</evidence>
<dbReference type="GO" id="GO:0030150">
    <property type="term" value="P:protein import into mitochondrial matrix"/>
    <property type="evidence" value="ECO:0007669"/>
    <property type="project" value="TreeGrafter"/>
</dbReference>
<protein>
    <submittedName>
        <fullName evidence="6">Mitochondrial import inner membrane translocase subunit TIM23 homolog</fullName>
    </submittedName>
</protein>
<dbReference type="InterPro" id="IPR045238">
    <property type="entry name" value="Tim23-like"/>
</dbReference>
<dbReference type="GO" id="GO:0005744">
    <property type="term" value="C:TIM23 mitochondrial import inner membrane translocase complex"/>
    <property type="evidence" value="ECO:0007669"/>
    <property type="project" value="TreeGrafter"/>
</dbReference>
<dbReference type="FunCoup" id="D7G276">
    <property type="interactions" value="8"/>
</dbReference>
<accession>D7G276</accession>
<dbReference type="Pfam" id="PF02466">
    <property type="entry name" value="Tim17"/>
    <property type="match status" value="1"/>
</dbReference>
<dbReference type="EMBL" id="FN648674">
    <property type="protein sequence ID" value="CBJ48753.1"/>
    <property type="molecule type" value="Genomic_DNA"/>
</dbReference>
<evidence type="ECO:0000256" key="3">
    <source>
        <dbReference type="ARBA" id="ARBA00022989"/>
    </source>
</evidence>
<name>D7G276_ECTSI</name>
<dbReference type="OrthoDB" id="159299at2759"/>
<evidence type="ECO:0000256" key="5">
    <source>
        <dbReference type="SAM" id="MobiDB-lite"/>
    </source>
</evidence>
<keyword evidence="2" id="KW-0812">Transmembrane</keyword>
<proteinExistence type="predicted"/>
<feature type="region of interest" description="Disordered" evidence="5">
    <location>
        <begin position="1"/>
        <end position="23"/>
    </location>
</feature>
<dbReference type="GO" id="GO:0008320">
    <property type="term" value="F:protein transmembrane transporter activity"/>
    <property type="evidence" value="ECO:0007669"/>
    <property type="project" value="TreeGrafter"/>
</dbReference>
<sequence length="206" mass="21594">MASEPTEESGGVQDPYSDASAKYGPLKLPELQNVDLSKMYGGAAQGKEPEYLDYNIKGRGFWERMPYNAGALYITGILGGGAAGVREGFAKAPNRRSRVLLNSIMNHAGKKGSFYGNTFAVLATYYTCAETLLDHFEVDQMGPVQQAGLGEIINPLLAGASTGLLYKSSAGPRLALMASVAGLGAVGVAYAVDKTSASVLGQGIIF</sequence>
<organism evidence="6 7">
    <name type="scientific">Ectocarpus siliculosus</name>
    <name type="common">Brown alga</name>
    <name type="synonym">Conferva siliculosa</name>
    <dbReference type="NCBI Taxonomy" id="2880"/>
    <lineage>
        <taxon>Eukaryota</taxon>
        <taxon>Sar</taxon>
        <taxon>Stramenopiles</taxon>
        <taxon>Ochrophyta</taxon>
        <taxon>PX clade</taxon>
        <taxon>Phaeophyceae</taxon>
        <taxon>Ectocarpales</taxon>
        <taxon>Ectocarpaceae</taxon>
        <taxon>Ectocarpus</taxon>
    </lineage>
</organism>
<evidence type="ECO:0000256" key="1">
    <source>
        <dbReference type="ARBA" id="ARBA00004141"/>
    </source>
</evidence>
<reference evidence="6 7" key="1">
    <citation type="journal article" date="2010" name="Nature">
        <title>The Ectocarpus genome and the independent evolution of multicellularity in brown algae.</title>
        <authorList>
            <person name="Cock J.M."/>
            <person name="Sterck L."/>
            <person name="Rouze P."/>
            <person name="Scornet D."/>
            <person name="Allen A.E."/>
            <person name="Amoutzias G."/>
            <person name="Anthouard V."/>
            <person name="Artiguenave F."/>
            <person name="Aury J.M."/>
            <person name="Badger J.H."/>
            <person name="Beszteri B."/>
            <person name="Billiau K."/>
            <person name="Bonnet E."/>
            <person name="Bothwell J.H."/>
            <person name="Bowler C."/>
            <person name="Boyen C."/>
            <person name="Brownlee C."/>
            <person name="Carrano C.J."/>
            <person name="Charrier B."/>
            <person name="Cho G.Y."/>
            <person name="Coelho S.M."/>
            <person name="Collen J."/>
            <person name="Corre E."/>
            <person name="Da Silva C."/>
            <person name="Delage L."/>
            <person name="Delaroque N."/>
            <person name="Dittami S.M."/>
            <person name="Doulbeau S."/>
            <person name="Elias M."/>
            <person name="Farnham G."/>
            <person name="Gachon C.M."/>
            <person name="Gschloessl B."/>
            <person name="Heesch S."/>
            <person name="Jabbari K."/>
            <person name="Jubin C."/>
            <person name="Kawai H."/>
            <person name="Kimura K."/>
            <person name="Kloareg B."/>
            <person name="Kupper F.C."/>
            <person name="Lang D."/>
            <person name="Le Bail A."/>
            <person name="Leblanc C."/>
            <person name="Lerouge P."/>
            <person name="Lohr M."/>
            <person name="Lopez P.J."/>
            <person name="Martens C."/>
            <person name="Maumus F."/>
            <person name="Michel G."/>
            <person name="Miranda-Saavedra D."/>
            <person name="Morales J."/>
            <person name="Moreau H."/>
            <person name="Motomura T."/>
            <person name="Nagasato C."/>
            <person name="Napoli C.A."/>
            <person name="Nelson D.R."/>
            <person name="Nyvall-Collen P."/>
            <person name="Peters A.F."/>
            <person name="Pommier C."/>
            <person name="Potin P."/>
            <person name="Poulain J."/>
            <person name="Quesneville H."/>
            <person name="Read B."/>
            <person name="Rensing S.A."/>
            <person name="Ritter A."/>
            <person name="Rousvoal S."/>
            <person name="Samanta M."/>
            <person name="Samson G."/>
            <person name="Schroeder D.C."/>
            <person name="Segurens B."/>
            <person name="Strittmatter M."/>
            <person name="Tonon T."/>
            <person name="Tregear J.W."/>
            <person name="Valentin K."/>
            <person name="von Dassow P."/>
            <person name="Yamagishi T."/>
            <person name="Van de Peer Y."/>
            <person name="Wincker P."/>
        </authorList>
    </citation>
    <scope>NUCLEOTIDE SEQUENCE [LARGE SCALE GENOMIC DNA]</scope>
    <source>
        <strain evidence="7">Ec32 / CCAP1310/4</strain>
    </source>
</reference>
<dbReference type="PANTHER" id="PTHR15371">
    <property type="entry name" value="TIM23"/>
    <property type="match status" value="1"/>
</dbReference>
<keyword evidence="3" id="KW-1133">Transmembrane helix</keyword>
<evidence type="ECO:0000313" key="7">
    <source>
        <dbReference type="Proteomes" id="UP000002630"/>
    </source>
</evidence>
<dbReference type="EMBL" id="FN649744">
    <property type="protein sequence ID" value="CBJ48753.1"/>
    <property type="molecule type" value="Genomic_DNA"/>
</dbReference>
<dbReference type="eggNOG" id="KOG3324">
    <property type="taxonomic scope" value="Eukaryota"/>
</dbReference>
<dbReference type="AlphaFoldDB" id="D7G276"/>
<evidence type="ECO:0000256" key="4">
    <source>
        <dbReference type="ARBA" id="ARBA00023136"/>
    </source>
</evidence>
<keyword evidence="4" id="KW-0472">Membrane</keyword>